<accession>A0A5A7Q6E1</accession>
<name>A0A5A7Q6E1_STRAF</name>
<keyword evidence="2" id="KW-1185">Reference proteome</keyword>
<evidence type="ECO:0000313" key="2">
    <source>
        <dbReference type="Proteomes" id="UP000325081"/>
    </source>
</evidence>
<organism evidence="1 2">
    <name type="scientific">Striga asiatica</name>
    <name type="common">Asiatic witchweed</name>
    <name type="synonym">Buchnera asiatica</name>
    <dbReference type="NCBI Taxonomy" id="4170"/>
    <lineage>
        <taxon>Eukaryota</taxon>
        <taxon>Viridiplantae</taxon>
        <taxon>Streptophyta</taxon>
        <taxon>Embryophyta</taxon>
        <taxon>Tracheophyta</taxon>
        <taxon>Spermatophyta</taxon>
        <taxon>Magnoliopsida</taxon>
        <taxon>eudicotyledons</taxon>
        <taxon>Gunneridae</taxon>
        <taxon>Pentapetalae</taxon>
        <taxon>asterids</taxon>
        <taxon>lamiids</taxon>
        <taxon>Lamiales</taxon>
        <taxon>Orobanchaceae</taxon>
        <taxon>Buchnereae</taxon>
        <taxon>Striga</taxon>
    </lineage>
</organism>
<comment type="caution">
    <text evidence="1">The sequence shown here is derived from an EMBL/GenBank/DDBJ whole genome shotgun (WGS) entry which is preliminary data.</text>
</comment>
<sequence length="100" mass="11850">MLKDPAQSRAQDGCTLMFDGWTNQWNQPSSNFSDSARNTIESYTQLAASHFLHLPSLDRKKKTMAITISKRKRQQQEFEQRELYLLKLFGRDEIDRRRRS</sequence>
<gene>
    <name evidence="1" type="ORF">STAS_17507</name>
</gene>
<dbReference type="EMBL" id="BKCP01005961">
    <property type="protein sequence ID" value="GER40813.1"/>
    <property type="molecule type" value="Genomic_DNA"/>
</dbReference>
<protein>
    <submittedName>
        <fullName evidence="1">Proline-tRNA ligase</fullName>
    </submittedName>
</protein>
<keyword evidence="1" id="KW-0436">Ligase</keyword>
<dbReference type="AlphaFoldDB" id="A0A5A7Q6E1"/>
<reference evidence="2" key="1">
    <citation type="journal article" date="2019" name="Curr. Biol.">
        <title>Genome Sequence of Striga asiatica Provides Insight into the Evolution of Plant Parasitism.</title>
        <authorList>
            <person name="Yoshida S."/>
            <person name="Kim S."/>
            <person name="Wafula E.K."/>
            <person name="Tanskanen J."/>
            <person name="Kim Y.M."/>
            <person name="Honaas L."/>
            <person name="Yang Z."/>
            <person name="Spallek T."/>
            <person name="Conn C.E."/>
            <person name="Ichihashi Y."/>
            <person name="Cheong K."/>
            <person name="Cui S."/>
            <person name="Der J.P."/>
            <person name="Gundlach H."/>
            <person name="Jiao Y."/>
            <person name="Hori C."/>
            <person name="Ishida J.K."/>
            <person name="Kasahara H."/>
            <person name="Kiba T."/>
            <person name="Kim M.S."/>
            <person name="Koo N."/>
            <person name="Laohavisit A."/>
            <person name="Lee Y.H."/>
            <person name="Lumba S."/>
            <person name="McCourt P."/>
            <person name="Mortimer J.C."/>
            <person name="Mutuku J.M."/>
            <person name="Nomura T."/>
            <person name="Sasaki-Sekimoto Y."/>
            <person name="Seto Y."/>
            <person name="Wang Y."/>
            <person name="Wakatake T."/>
            <person name="Sakakibara H."/>
            <person name="Demura T."/>
            <person name="Yamaguchi S."/>
            <person name="Yoneyama K."/>
            <person name="Manabe R.I."/>
            <person name="Nelson D.C."/>
            <person name="Schulman A.H."/>
            <person name="Timko M.P."/>
            <person name="dePamphilis C.W."/>
            <person name="Choi D."/>
            <person name="Shirasu K."/>
        </authorList>
    </citation>
    <scope>NUCLEOTIDE SEQUENCE [LARGE SCALE GENOMIC DNA]</scope>
    <source>
        <strain evidence="2">cv. UVA1</strain>
    </source>
</reference>
<dbReference type="Proteomes" id="UP000325081">
    <property type="component" value="Unassembled WGS sequence"/>
</dbReference>
<evidence type="ECO:0000313" key="1">
    <source>
        <dbReference type="EMBL" id="GER40813.1"/>
    </source>
</evidence>
<proteinExistence type="predicted"/>
<dbReference type="GO" id="GO:0016874">
    <property type="term" value="F:ligase activity"/>
    <property type="evidence" value="ECO:0007669"/>
    <property type="project" value="UniProtKB-KW"/>
</dbReference>